<proteinExistence type="predicted"/>
<accession>A0A6S7GL51</accession>
<evidence type="ECO:0000313" key="2">
    <source>
        <dbReference type="EMBL" id="CAB3992708.1"/>
    </source>
</evidence>
<comment type="caution">
    <text evidence="2">The sequence shown here is derived from an EMBL/GenBank/DDBJ whole genome shotgun (WGS) entry which is preliminary data.</text>
</comment>
<sequence length="260" mass="29411">MAFDVAVSNSGLIRVSDVQANKIVLMKRTDNDIFKIDTSVGSGEAASKAQLLEPTGLCFDFDTLLFCCFGGKNNGKNRAQSCCKTWGYNRIEYAEGLQRLSLSYLDSLPYLENFMKQRKAFLNTAPAGLEEQHYPSFAELMKSLEVQRANSGVIQDNTRPDEYVFVPGDIVVVNPGIDNDVPSEEYLVAEVPVEIQAAEHEQELQVLHKRRQQIIRNVDGQILTSHKDLYRSHPVQRRTTKQKPKELDVNEAERDNPEFQ</sequence>
<evidence type="ECO:0000256" key="1">
    <source>
        <dbReference type="SAM" id="MobiDB-lite"/>
    </source>
</evidence>
<protein>
    <submittedName>
        <fullName evidence="2">Uncharacterized protein</fullName>
    </submittedName>
</protein>
<feature type="compositionally biased region" description="Basic and acidic residues" evidence="1">
    <location>
        <begin position="243"/>
        <end position="260"/>
    </location>
</feature>
<gene>
    <name evidence="2" type="ORF">PACLA_8A078438</name>
</gene>
<name>A0A6S7GL51_PARCT</name>
<reference evidence="2" key="1">
    <citation type="submission" date="2020-04" db="EMBL/GenBank/DDBJ databases">
        <authorList>
            <person name="Alioto T."/>
            <person name="Alioto T."/>
            <person name="Gomez Garrido J."/>
        </authorList>
    </citation>
    <scope>NUCLEOTIDE SEQUENCE</scope>
    <source>
        <strain evidence="2">A484AB</strain>
    </source>
</reference>
<feature type="region of interest" description="Disordered" evidence="1">
    <location>
        <begin position="226"/>
        <end position="260"/>
    </location>
</feature>
<dbReference type="EMBL" id="CACRXK020002106">
    <property type="protein sequence ID" value="CAB3992708.1"/>
    <property type="molecule type" value="Genomic_DNA"/>
</dbReference>
<keyword evidence="3" id="KW-1185">Reference proteome</keyword>
<evidence type="ECO:0000313" key="3">
    <source>
        <dbReference type="Proteomes" id="UP001152795"/>
    </source>
</evidence>
<dbReference type="AlphaFoldDB" id="A0A6S7GL51"/>
<organism evidence="2 3">
    <name type="scientific">Paramuricea clavata</name>
    <name type="common">Red gorgonian</name>
    <name type="synonym">Violescent sea-whip</name>
    <dbReference type="NCBI Taxonomy" id="317549"/>
    <lineage>
        <taxon>Eukaryota</taxon>
        <taxon>Metazoa</taxon>
        <taxon>Cnidaria</taxon>
        <taxon>Anthozoa</taxon>
        <taxon>Octocorallia</taxon>
        <taxon>Malacalcyonacea</taxon>
        <taxon>Plexauridae</taxon>
        <taxon>Paramuricea</taxon>
    </lineage>
</organism>
<dbReference type="Proteomes" id="UP001152795">
    <property type="component" value="Unassembled WGS sequence"/>
</dbReference>